<evidence type="ECO:0000256" key="4">
    <source>
        <dbReference type="SAM" id="Phobius"/>
    </source>
</evidence>
<comment type="caution">
    <text evidence="5">The sequence shown here is derived from an EMBL/GenBank/DDBJ whole genome shotgun (WGS) entry which is preliminary data.</text>
</comment>
<protein>
    <submittedName>
        <fullName evidence="5">Uncharacterized protein</fullName>
    </submittedName>
</protein>
<evidence type="ECO:0000313" key="5">
    <source>
        <dbReference type="EMBL" id="KAK7399569.1"/>
    </source>
</evidence>
<evidence type="ECO:0000256" key="1">
    <source>
        <dbReference type="ARBA" id="ARBA00022723"/>
    </source>
</evidence>
<dbReference type="Pfam" id="PF00702">
    <property type="entry name" value="Hydrolase"/>
    <property type="match status" value="1"/>
</dbReference>
<dbReference type="InterPro" id="IPR023214">
    <property type="entry name" value="HAD_sf"/>
</dbReference>
<comment type="similarity">
    <text evidence="3">Belongs to the HAD-like hydrolase superfamily. DOG/GPP family.</text>
</comment>
<dbReference type="GO" id="GO:0016787">
    <property type="term" value="F:hydrolase activity"/>
    <property type="evidence" value="ECO:0007669"/>
    <property type="project" value="UniProtKB-KW"/>
</dbReference>
<dbReference type="InterPro" id="IPR023198">
    <property type="entry name" value="PGP-like_dom2"/>
</dbReference>
<feature type="transmembrane region" description="Helical" evidence="4">
    <location>
        <begin position="144"/>
        <end position="168"/>
    </location>
</feature>
<evidence type="ECO:0000256" key="3">
    <source>
        <dbReference type="ARBA" id="ARBA00061496"/>
    </source>
</evidence>
<gene>
    <name evidence="5" type="ORF">VNO78_10754</name>
</gene>
<dbReference type="NCBIfam" id="TIGR01509">
    <property type="entry name" value="HAD-SF-IA-v3"/>
    <property type="match status" value="1"/>
</dbReference>
<dbReference type="Gene3D" id="3.40.50.1000">
    <property type="entry name" value="HAD superfamily/HAD-like"/>
    <property type="match status" value="1"/>
</dbReference>
<keyword evidence="6" id="KW-1185">Reference proteome</keyword>
<dbReference type="PRINTS" id="PR00413">
    <property type="entry name" value="HADHALOGNASE"/>
</dbReference>
<dbReference type="Gene3D" id="1.10.150.240">
    <property type="entry name" value="Putative phosphatase, domain 2"/>
    <property type="match status" value="1"/>
</dbReference>
<keyword evidence="4" id="KW-0472">Membrane</keyword>
<dbReference type="GO" id="GO:0046872">
    <property type="term" value="F:metal ion binding"/>
    <property type="evidence" value="ECO:0007669"/>
    <property type="project" value="UniProtKB-KW"/>
</dbReference>
<evidence type="ECO:0000313" key="6">
    <source>
        <dbReference type="Proteomes" id="UP001386955"/>
    </source>
</evidence>
<feature type="transmembrane region" description="Helical" evidence="4">
    <location>
        <begin position="97"/>
        <end position="123"/>
    </location>
</feature>
<dbReference type="CDD" id="cd07528">
    <property type="entry name" value="HAD_CbbY-like"/>
    <property type="match status" value="1"/>
</dbReference>
<accession>A0AAN9SK97</accession>
<dbReference type="AlphaFoldDB" id="A0AAN9SK97"/>
<dbReference type="FunFam" id="3.40.50.1000:FF:000036">
    <property type="entry name" value="HAD family hydrolase"/>
    <property type="match status" value="1"/>
</dbReference>
<dbReference type="InterPro" id="IPR044999">
    <property type="entry name" value="CbbY-like"/>
</dbReference>
<keyword evidence="2" id="KW-0378">Hydrolase</keyword>
<dbReference type="SFLD" id="SFLDG01135">
    <property type="entry name" value="C1.5.6:_HAD__Beta-PGM__Phospha"/>
    <property type="match status" value="1"/>
</dbReference>
<dbReference type="Proteomes" id="UP001386955">
    <property type="component" value="Unassembled WGS sequence"/>
</dbReference>
<name>A0AAN9SK97_PSOTE</name>
<dbReference type="SUPFAM" id="SSF56784">
    <property type="entry name" value="HAD-like"/>
    <property type="match status" value="1"/>
</dbReference>
<evidence type="ECO:0000256" key="2">
    <source>
        <dbReference type="ARBA" id="ARBA00022801"/>
    </source>
</evidence>
<keyword evidence="4" id="KW-1133">Transmembrane helix</keyword>
<dbReference type="InterPro" id="IPR006439">
    <property type="entry name" value="HAD-SF_hydro_IA"/>
</dbReference>
<dbReference type="EMBL" id="JAYMYS010000003">
    <property type="protein sequence ID" value="KAK7399569.1"/>
    <property type="molecule type" value="Genomic_DNA"/>
</dbReference>
<dbReference type="SFLD" id="SFLDF00035">
    <property type="entry name" value="phosphoglycolate_phosphatase"/>
    <property type="match status" value="1"/>
</dbReference>
<feature type="transmembrane region" description="Helical" evidence="4">
    <location>
        <begin position="21"/>
        <end position="49"/>
    </location>
</feature>
<organism evidence="5 6">
    <name type="scientific">Psophocarpus tetragonolobus</name>
    <name type="common">Winged bean</name>
    <name type="synonym">Dolichos tetragonolobus</name>
    <dbReference type="NCBI Taxonomy" id="3891"/>
    <lineage>
        <taxon>Eukaryota</taxon>
        <taxon>Viridiplantae</taxon>
        <taxon>Streptophyta</taxon>
        <taxon>Embryophyta</taxon>
        <taxon>Tracheophyta</taxon>
        <taxon>Spermatophyta</taxon>
        <taxon>Magnoliopsida</taxon>
        <taxon>eudicotyledons</taxon>
        <taxon>Gunneridae</taxon>
        <taxon>Pentapetalae</taxon>
        <taxon>rosids</taxon>
        <taxon>fabids</taxon>
        <taxon>Fabales</taxon>
        <taxon>Fabaceae</taxon>
        <taxon>Papilionoideae</taxon>
        <taxon>50 kb inversion clade</taxon>
        <taxon>NPAAA clade</taxon>
        <taxon>indigoferoid/millettioid clade</taxon>
        <taxon>Phaseoleae</taxon>
        <taxon>Psophocarpus</taxon>
    </lineage>
</organism>
<dbReference type="SFLD" id="SFLDG01129">
    <property type="entry name" value="C1.5:_HAD__Beta-PGM__Phosphata"/>
    <property type="match status" value="1"/>
</dbReference>
<dbReference type="SFLD" id="SFLDS00003">
    <property type="entry name" value="Haloacid_Dehalogenase"/>
    <property type="match status" value="1"/>
</dbReference>
<proteinExistence type="inferred from homology"/>
<sequence>MESERKQVKQKLGVLDILKEAVTFYVNNINFIIFTCLTSLPFFFVMVYFEILFQQTMVEIPEIISFLPFNEPNYAYVIEIDGVDHTYIPVKSFTKDYLAVLIQLGFIYLVPLHVLELSSTVVNMDSASKLRSEENNMSLKDMGFGYYIFFCSNLLSSFCKAVDGVFGIECYLEYEFRDISRGWYIWYWSFTSFIFLQQRRRSRHMASSTLSLSLSLRQSSTTSYLPNGKQRFPCPRIKIFSSKHRAFCVSASSPSLQALIFDCDGVILESEHLHRQAYNDAFLHFNVRCPSSSSPGPLHWDVQFYDELQNLIGGGKPKMRWYFKEHGWPSSILFETPPTNDEDRANLIDTLQDWKTERYKDIIKSGTVKPRPGVLRLMDEAKDAGKKLAICSAATKSSVILCLENLIGIERFQGLDCFLAGDDVKEKKPDPSIYLIASKKLGISENNCLVVEDSVIGLQAATQAGMSCVVTYTPSTAEQDFKEAIAVYPDLSNVRLKDLELLLQDVVAAK</sequence>
<keyword evidence="1" id="KW-0479">Metal-binding</keyword>
<dbReference type="PANTHER" id="PTHR42896:SF4">
    <property type="entry name" value="OS08G0485900 PROTEIN"/>
    <property type="match status" value="1"/>
</dbReference>
<feature type="transmembrane region" description="Helical" evidence="4">
    <location>
        <begin position="180"/>
        <end position="196"/>
    </location>
</feature>
<dbReference type="InterPro" id="IPR036412">
    <property type="entry name" value="HAD-like_sf"/>
</dbReference>
<dbReference type="PANTHER" id="PTHR42896">
    <property type="entry name" value="XYLULOSE-1,5-BISPHOSPHATE (XUBP) PHOSPHATASE"/>
    <property type="match status" value="1"/>
</dbReference>
<reference evidence="5 6" key="1">
    <citation type="submission" date="2024-01" db="EMBL/GenBank/DDBJ databases">
        <title>The genomes of 5 underutilized Papilionoideae crops provide insights into root nodulation and disease resistanc.</title>
        <authorList>
            <person name="Jiang F."/>
        </authorList>
    </citation>
    <scope>NUCLEOTIDE SEQUENCE [LARGE SCALE GENOMIC DNA]</scope>
    <source>
        <strain evidence="5">DUOXIRENSHENG_FW03</strain>
        <tissue evidence="5">Leaves</tissue>
    </source>
</reference>
<keyword evidence="4" id="KW-0812">Transmembrane</keyword>